<evidence type="ECO:0000313" key="2">
    <source>
        <dbReference type="Proteomes" id="UP001315686"/>
    </source>
</evidence>
<comment type="caution">
    <text evidence="1">The sequence shown here is derived from an EMBL/GenBank/DDBJ whole genome shotgun (WGS) entry which is preliminary data.</text>
</comment>
<dbReference type="Gene3D" id="3.40.50.10320">
    <property type="entry name" value="LmbE-like"/>
    <property type="match status" value="1"/>
</dbReference>
<reference evidence="1 2" key="1">
    <citation type="journal article" date="2021" name="Arch. Microbiol.">
        <title>Harenicola maris gen. nov., sp. nov. isolated from the Sea of Japan shallow sediments.</title>
        <authorList>
            <person name="Romanenko L.A."/>
            <person name="Kurilenko V.V."/>
            <person name="Chernysheva N.Y."/>
            <person name="Tekutyeva L.A."/>
            <person name="Velansky P.V."/>
            <person name="Svetashev V.I."/>
            <person name="Isaeva M.P."/>
        </authorList>
    </citation>
    <scope>NUCLEOTIDE SEQUENCE [LARGE SCALE GENOMIC DNA]</scope>
    <source>
        <strain evidence="1 2">KMM 3653</strain>
    </source>
</reference>
<protein>
    <submittedName>
        <fullName evidence="1">PIG-L family deacetylase</fullName>
    </submittedName>
</protein>
<dbReference type="InterPro" id="IPR003737">
    <property type="entry name" value="GlcNAc_PI_deacetylase-related"/>
</dbReference>
<accession>A0AAP2CS66</accession>
<dbReference type="Proteomes" id="UP001315686">
    <property type="component" value="Unassembled WGS sequence"/>
</dbReference>
<dbReference type="AlphaFoldDB" id="A0AAP2CS66"/>
<sequence>MPLTDQARIARHQAEPRIVALWKALTRLKTTVSFMNTGAHPDDETSAMLAAMAFRDGVDISYACSTRGEGGQNDIGTEATEALGVLRTAEMERACDALGLRMYWLSQSPDDSIFDFGFSKSGTETMGKWGRERTLARFVDILRTERPDIICPTFLDVPGQHGHHRAMTEAAHQVMDLSADPAFEGSDLPVWQVKKLYLPAFSGAGQAYDDDLPPPPATLVIDAKGADPVTGFTFEQIGQQSRVFHATQAMGRWIAAGEERDWPLHLADSRVAGPDEDLASGLARDLRDLGLPEVQDHMDAAIESFPDMDGILRHASAALGALQGVTGPEGQEHKISRKREQLAHVIRLASGAAVHARLDRDQVLPSDSLEARVEVSGGVNAEVTTGFALPRGWSAEGTRLQTKDAPLSDPYPDTYLPGEPAGPSVELTLSAHGVESRTRHAFEVPPMVLPALRGDLSPLADVVNIAAENRLIRVDLGNCTPANTEPSLSLPKGWTAARDETGFDMTAPDDVAPGRYALTLMLDGTPAQSVRQIAYDHIAPRALIRPAQVEVQVLNVALPKARIGYLGGGNDRVSHWLERAGLAVAELSIEDLYSETKLAQFDSILIGIFAIRFREGLSDAMPHLHDWARAGGNLVTLYHRPWDNWDAETTAPERLEIGQPSLRWRVTDENAEVTHLSDHPVLSHPNPIGAAEWAGWHKERGLYFAKSWDAAYEPLLEMSDPDETPHKGALLAAKIGKGRHIHCALILHHQMEKLVPGGFALMMNLLAKPT</sequence>
<dbReference type="EMBL" id="JADQAZ010000002">
    <property type="protein sequence ID" value="MBT0957576.1"/>
    <property type="molecule type" value="Genomic_DNA"/>
</dbReference>
<keyword evidence="2" id="KW-1185">Reference proteome</keyword>
<dbReference type="Pfam" id="PF02585">
    <property type="entry name" value="PIG-L"/>
    <property type="match status" value="1"/>
</dbReference>
<evidence type="ECO:0000313" key="1">
    <source>
        <dbReference type="EMBL" id="MBT0957576.1"/>
    </source>
</evidence>
<name>A0AAP2CS66_9RHOB</name>
<dbReference type="InterPro" id="IPR024078">
    <property type="entry name" value="LmbE-like_dom_sf"/>
</dbReference>
<dbReference type="SUPFAM" id="SSF52317">
    <property type="entry name" value="Class I glutamine amidotransferase-like"/>
    <property type="match status" value="1"/>
</dbReference>
<organism evidence="1 2">
    <name type="scientific">Harenicola maris</name>
    <dbReference type="NCBI Taxonomy" id="2841044"/>
    <lineage>
        <taxon>Bacteria</taxon>
        <taxon>Pseudomonadati</taxon>
        <taxon>Pseudomonadota</taxon>
        <taxon>Alphaproteobacteria</taxon>
        <taxon>Rhodobacterales</taxon>
        <taxon>Paracoccaceae</taxon>
        <taxon>Harenicola</taxon>
    </lineage>
</organism>
<dbReference type="SUPFAM" id="SSF102588">
    <property type="entry name" value="LmbE-like"/>
    <property type="match status" value="1"/>
</dbReference>
<dbReference type="InterPro" id="IPR029062">
    <property type="entry name" value="Class_I_gatase-like"/>
</dbReference>
<proteinExistence type="predicted"/>
<gene>
    <name evidence="1" type="ORF">IV417_09265</name>
</gene>